<keyword evidence="16" id="KW-1185">Reference proteome</keyword>
<comment type="function">
    <text evidence="10">Probable rhomboid-type serine protease that catalyzes intramembrane proteolysis.</text>
</comment>
<comment type="catalytic activity">
    <reaction evidence="1">
        <text>Cleaves type-1 transmembrane domains using a catalytic dyad composed of serine and histidine that are contributed by different transmembrane domains.</text>
        <dbReference type="EC" id="3.4.21.105"/>
    </reaction>
</comment>
<evidence type="ECO:0000313" key="16">
    <source>
        <dbReference type="Proteomes" id="UP000002036"/>
    </source>
</evidence>
<dbReference type="InParanoid" id="C5E280"/>
<evidence type="ECO:0000256" key="13">
    <source>
        <dbReference type="SAM" id="Phobius"/>
    </source>
</evidence>
<organism evidence="15 16">
    <name type="scientific">Lachancea thermotolerans (strain ATCC 56472 / CBS 6340 / NRRL Y-8284)</name>
    <name type="common">Yeast</name>
    <name type="synonym">Kluyveromyces thermotolerans</name>
    <dbReference type="NCBI Taxonomy" id="559295"/>
    <lineage>
        <taxon>Eukaryota</taxon>
        <taxon>Fungi</taxon>
        <taxon>Dikarya</taxon>
        <taxon>Ascomycota</taxon>
        <taxon>Saccharomycotina</taxon>
        <taxon>Saccharomycetes</taxon>
        <taxon>Saccharomycetales</taxon>
        <taxon>Saccharomycetaceae</taxon>
        <taxon>Lachancea</taxon>
    </lineage>
</organism>
<dbReference type="EC" id="3.4.21.105" evidence="4"/>
<protein>
    <recommendedName>
        <fullName evidence="11">Rhomboid-type serine protease 2</fullName>
        <ecNumber evidence="4">3.4.21.105</ecNumber>
    </recommendedName>
    <alternativeName>
        <fullName evidence="12">Rhomboid protein 2</fullName>
    </alternativeName>
</protein>
<dbReference type="GO" id="GO:0004252">
    <property type="term" value="F:serine-type endopeptidase activity"/>
    <property type="evidence" value="ECO:0007669"/>
    <property type="project" value="InterPro"/>
</dbReference>
<feature type="transmembrane region" description="Helical" evidence="13">
    <location>
        <begin position="112"/>
        <end position="132"/>
    </location>
</feature>
<dbReference type="PANTHER" id="PTHR43066">
    <property type="entry name" value="RHOMBOID-RELATED PROTEIN"/>
    <property type="match status" value="1"/>
</dbReference>
<reference evidence="15 16" key="1">
    <citation type="journal article" date="2009" name="Genome Res.">
        <title>Comparative genomics of protoploid Saccharomycetaceae.</title>
        <authorList>
            <consortium name="The Genolevures Consortium"/>
            <person name="Souciet J.-L."/>
            <person name="Dujon B."/>
            <person name="Gaillardin C."/>
            <person name="Johnston M."/>
            <person name="Baret P.V."/>
            <person name="Cliften P."/>
            <person name="Sherman D.J."/>
            <person name="Weissenbach J."/>
            <person name="Westhof E."/>
            <person name="Wincker P."/>
            <person name="Jubin C."/>
            <person name="Poulain J."/>
            <person name="Barbe V."/>
            <person name="Segurens B."/>
            <person name="Artiguenave F."/>
            <person name="Anthouard V."/>
            <person name="Vacherie B."/>
            <person name="Val M.-E."/>
            <person name="Fulton R.S."/>
            <person name="Minx P."/>
            <person name="Wilson R."/>
            <person name="Durrens P."/>
            <person name="Jean G."/>
            <person name="Marck C."/>
            <person name="Martin T."/>
            <person name="Nikolski M."/>
            <person name="Rolland T."/>
            <person name="Seret M.-L."/>
            <person name="Casaregola S."/>
            <person name="Despons L."/>
            <person name="Fairhead C."/>
            <person name="Fischer G."/>
            <person name="Lafontaine I."/>
            <person name="Leh V."/>
            <person name="Lemaire M."/>
            <person name="de Montigny J."/>
            <person name="Neuveglise C."/>
            <person name="Thierry A."/>
            <person name="Blanc-Lenfle I."/>
            <person name="Bleykasten C."/>
            <person name="Diffels J."/>
            <person name="Fritsch E."/>
            <person name="Frangeul L."/>
            <person name="Goeffon A."/>
            <person name="Jauniaux N."/>
            <person name="Kachouri-Lafond R."/>
            <person name="Payen C."/>
            <person name="Potier S."/>
            <person name="Pribylova L."/>
            <person name="Ozanne C."/>
            <person name="Richard G.-F."/>
            <person name="Sacerdot C."/>
            <person name="Straub M.-L."/>
            <person name="Talla E."/>
        </authorList>
    </citation>
    <scope>NUCLEOTIDE SEQUENCE [LARGE SCALE GENOMIC DNA]</scope>
    <source>
        <strain evidence="16">ATCC 56472 / CBS 6340 / NRRL Y-8284</strain>
    </source>
</reference>
<evidence type="ECO:0000256" key="4">
    <source>
        <dbReference type="ARBA" id="ARBA00013039"/>
    </source>
</evidence>
<feature type="transmembrane region" description="Helical" evidence="13">
    <location>
        <begin position="175"/>
        <end position="198"/>
    </location>
</feature>
<gene>
    <name evidence="15" type="ordered locus">KLTH0H02816g</name>
</gene>
<feature type="domain" description="Peptidase S54 rhomboid" evidence="14">
    <location>
        <begin position="71"/>
        <end position="208"/>
    </location>
</feature>
<dbReference type="Gene3D" id="1.20.1540.10">
    <property type="entry name" value="Rhomboid-like"/>
    <property type="match status" value="1"/>
</dbReference>
<keyword evidence="6 13" id="KW-0812">Transmembrane</keyword>
<dbReference type="GO" id="GO:0005794">
    <property type="term" value="C:Golgi apparatus"/>
    <property type="evidence" value="ECO:0007669"/>
    <property type="project" value="UniProtKB-SubCell"/>
</dbReference>
<dbReference type="FunCoup" id="C5E280">
    <property type="interactions" value="89"/>
</dbReference>
<keyword evidence="9 13" id="KW-0472">Membrane</keyword>
<keyword evidence="8 13" id="KW-1133">Transmembrane helix</keyword>
<proteinExistence type="inferred from homology"/>
<keyword evidence="5" id="KW-0645">Protease</keyword>
<dbReference type="InterPro" id="IPR035952">
    <property type="entry name" value="Rhomboid-like_sf"/>
</dbReference>
<dbReference type="RefSeq" id="XP_002556003.1">
    <property type="nucleotide sequence ID" value="XM_002555957.1"/>
</dbReference>
<sequence>MNFRKFIIDKFTKAAMSTMNSLNLSLPDGKPPAALTTGLVIFMSLIYLLSLVVDINGHISLKPNALFKLDLNRLSLYPLGHLSLTHLVLNSLSLFGPLTMFERSHGTVHTGVVLNLLAVFTAIVYCLMGSLFFSKTEVLGSSGWCFSLFAYFSFKEATIRPQQRIFHSFSAPTKYMPVLILVLVTIFFPGSSFWGHFIGMGMGYVLAWKENFVGKLVPPSSLIQKIESKLDSAIAMIPLGVKFYKEEAANREESYKSLFGDESVLPLHNQTSTNFQGEGRPLGN</sequence>
<dbReference type="Proteomes" id="UP000002036">
    <property type="component" value="Chromosome H"/>
</dbReference>
<dbReference type="eggNOG" id="KOG2632">
    <property type="taxonomic scope" value="Eukaryota"/>
</dbReference>
<evidence type="ECO:0000256" key="2">
    <source>
        <dbReference type="ARBA" id="ARBA00004257"/>
    </source>
</evidence>
<dbReference type="GO" id="GO:0016020">
    <property type="term" value="C:membrane"/>
    <property type="evidence" value="ECO:0007669"/>
    <property type="project" value="InterPro"/>
</dbReference>
<dbReference type="KEGG" id="lth:KLTH0H02816g"/>
<dbReference type="OrthoDB" id="10257275at2759"/>
<evidence type="ECO:0000259" key="14">
    <source>
        <dbReference type="Pfam" id="PF01694"/>
    </source>
</evidence>
<dbReference type="GeneID" id="8294316"/>
<accession>C5E280</accession>
<dbReference type="InterPro" id="IPR022764">
    <property type="entry name" value="Peptidase_S54_rhomboid_dom"/>
</dbReference>
<dbReference type="SUPFAM" id="SSF144091">
    <property type="entry name" value="Rhomboid-like"/>
    <property type="match status" value="1"/>
</dbReference>
<evidence type="ECO:0000256" key="11">
    <source>
        <dbReference type="ARBA" id="ARBA00039804"/>
    </source>
</evidence>
<feature type="transmembrane region" description="Helical" evidence="13">
    <location>
        <begin position="138"/>
        <end position="154"/>
    </location>
</feature>
<evidence type="ECO:0000256" key="5">
    <source>
        <dbReference type="ARBA" id="ARBA00022670"/>
    </source>
</evidence>
<name>C5E280_LACTC</name>
<keyword evidence="7" id="KW-0378">Hydrolase</keyword>
<evidence type="ECO:0000256" key="1">
    <source>
        <dbReference type="ARBA" id="ARBA00000156"/>
    </source>
</evidence>
<dbReference type="PANTHER" id="PTHR43066:SF1">
    <property type="entry name" value="RHOMBOID PROTEIN 2"/>
    <property type="match status" value="1"/>
</dbReference>
<evidence type="ECO:0000256" key="6">
    <source>
        <dbReference type="ARBA" id="ARBA00022692"/>
    </source>
</evidence>
<dbReference type="AlphaFoldDB" id="C5E280"/>
<evidence type="ECO:0000256" key="8">
    <source>
        <dbReference type="ARBA" id="ARBA00022989"/>
    </source>
</evidence>
<evidence type="ECO:0000256" key="12">
    <source>
        <dbReference type="ARBA" id="ARBA00042081"/>
    </source>
</evidence>
<dbReference type="STRING" id="559295.C5E280"/>
<dbReference type="OMA" id="NTYPIVH"/>
<feature type="transmembrane region" description="Helical" evidence="13">
    <location>
        <begin position="33"/>
        <end position="59"/>
    </location>
</feature>
<comment type="subcellular location">
    <subcellularLocation>
        <location evidence="2">Golgi apparatus</location>
        <location evidence="2">cis-Golgi network membrane</location>
        <topology evidence="2">Multi-pass membrane protein</topology>
    </subcellularLocation>
</comment>
<evidence type="ECO:0000256" key="10">
    <source>
        <dbReference type="ARBA" id="ARBA00037147"/>
    </source>
</evidence>
<evidence type="ECO:0000256" key="7">
    <source>
        <dbReference type="ARBA" id="ARBA00022801"/>
    </source>
</evidence>
<dbReference type="EMBL" id="CU928180">
    <property type="protein sequence ID" value="CAR30141.1"/>
    <property type="molecule type" value="Genomic_DNA"/>
</dbReference>
<comment type="similarity">
    <text evidence="3">Belongs to the peptidase S54 family.</text>
</comment>
<dbReference type="Pfam" id="PF01694">
    <property type="entry name" value="Rhomboid"/>
    <property type="match status" value="1"/>
</dbReference>
<evidence type="ECO:0000256" key="9">
    <source>
        <dbReference type="ARBA" id="ARBA00023136"/>
    </source>
</evidence>
<feature type="transmembrane region" description="Helical" evidence="13">
    <location>
        <begin position="79"/>
        <end position="100"/>
    </location>
</feature>
<dbReference type="GO" id="GO:0006508">
    <property type="term" value="P:proteolysis"/>
    <property type="evidence" value="ECO:0007669"/>
    <property type="project" value="UniProtKB-KW"/>
</dbReference>
<dbReference type="HOGENOM" id="CLU_071084_0_0_1"/>
<evidence type="ECO:0000313" key="15">
    <source>
        <dbReference type="EMBL" id="CAR30141.1"/>
    </source>
</evidence>
<evidence type="ECO:0000256" key="3">
    <source>
        <dbReference type="ARBA" id="ARBA00009045"/>
    </source>
</evidence>